<keyword evidence="5 10" id="KW-0472">Membrane</keyword>
<keyword evidence="14" id="KW-1185">Reference proteome</keyword>
<feature type="transmembrane region" description="Helical" evidence="10">
    <location>
        <begin position="361"/>
        <end position="386"/>
    </location>
</feature>
<dbReference type="InterPro" id="IPR039859">
    <property type="entry name" value="PFA4/ZDH16/20/ERF2-like"/>
</dbReference>
<dbReference type="GO" id="GO:0019706">
    <property type="term" value="F:protein-cysteine S-palmitoyltransferase activity"/>
    <property type="evidence" value="ECO:0007669"/>
    <property type="project" value="UniProtKB-EC"/>
</dbReference>
<reference evidence="14" key="2">
    <citation type="submission" date="2013-12" db="EMBL/GenBank/DDBJ databases">
        <title>Evolution of pathogenesis and genome organization in the Tremellales.</title>
        <authorList>
            <person name="Cuomo C."/>
            <person name="Litvintseva A."/>
            <person name="Heitman J."/>
            <person name="Chen Y."/>
            <person name="Sun S."/>
            <person name="Springer D."/>
            <person name="Dromer F."/>
            <person name="Young S."/>
            <person name="Zeng Q."/>
            <person name="Chapman S."/>
            <person name="Gujja S."/>
            <person name="Saif S."/>
            <person name="Birren B."/>
        </authorList>
    </citation>
    <scope>NUCLEOTIDE SEQUENCE [LARGE SCALE GENOMIC DNA]</scope>
    <source>
        <strain evidence="14">BCC8398</strain>
    </source>
</reference>
<keyword evidence="8 10" id="KW-0012">Acyltransferase</keyword>
<comment type="catalytic activity">
    <reaction evidence="9 10">
        <text>L-cysteinyl-[protein] + hexadecanoyl-CoA = S-hexadecanoyl-L-cysteinyl-[protein] + CoA</text>
        <dbReference type="Rhea" id="RHEA:36683"/>
        <dbReference type="Rhea" id="RHEA-COMP:10131"/>
        <dbReference type="Rhea" id="RHEA-COMP:11032"/>
        <dbReference type="ChEBI" id="CHEBI:29950"/>
        <dbReference type="ChEBI" id="CHEBI:57287"/>
        <dbReference type="ChEBI" id="CHEBI:57379"/>
        <dbReference type="ChEBI" id="CHEBI:74151"/>
        <dbReference type="EC" id="2.3.1.225"/>
    </reaction>
</comment>
<accession>A0A1B9H2J6</accession>
<name>A0A1B9H2J6_9TREE</name>
<comment type="similarity">
    <text evidence="10">Belongs to the DHHC palmitoyltransferase family.</text>
</comment>
<feature type="region of interest" description="Disordered" evidence="11">
    <location>
        <begin position="42"/>
        <end position="164"/>
    </location>
</feature>
<reference evidence="13 14" key="1">
    <citation type="submission" date="2013-07" db="EMBL/GenBank/DDBJ databases">
        <title>The Genome Sequence of Cryptococcus heveanensis BCC8398.</title>
        <authorList>
            <consortium name="The Broad Institute Genome Sequencing Platform"/>
            <person name="Cuomo C."/>
            <person name="Litvintseva A."/>
            <person name="Chen Y."/>
            <person name="Heitman J."/>
            <person name="Sun S."/>
            <person name="Springer D."/>
            <person name="Dromer F."/>
            <person name="Young S.K."/>
            <person name="Zeng Q."/>
            <person name="Gargeya S."/>
            <person name="Fitzgerald M."/>
            <person name="Abouelleil A."/>
            <person name="Alvarado L."/>
            <person name="Berlin A.M."/>
            <person name="Chapman S.B."/>
            <person name="Dewar J."/>
            <person name="Goldberg J."/>
            <person name="Griggs A."/>
            <person name="Gujja S."/>
            <person name="Hansen M."/>
            <person name="Howarth C."/>
            <person name="Imamovic A."/>
            <person name="Larimer J."/>
            <person name="McCowan C."/>
            <person name="Murphy C."/>
            <person name="Pearson M."/>
            <person name="Priest M."/>
            <person name="Roberts A."/>
            <person name="Saif S."/>
            <person name="Shea T."/>
            <person name="Sykes S."/>
            <person name="Wortman J."/>
            <person name="Nusbaum C."/>
            <person name="Birren B."/>
        </authorList>
    </citation>
    <scope>NUCLEOTIDE SEQUENCE [LARGE SCALE GENOMIC DNA]</scope>
    <source>
        <strain evidence="13 14">BCC8398</strain>
    </source>
</reference>
<dbReference type="InterPro" id="IPR001594">
    <property type="entry name" value="Palmitoyltrfase_DHHC"/>
</dbReference>
<dbReference type="Proteomes" id="UP000092666">
    <property type="component" value="Unassembled WGS sequence"/>
</dbReference>
<evidence type="ECO:0000313" key="13">
    <source>
        <dbReference type="EMBL" id="OCF37477.1"/>
    </source>
</evidence>
<gene>
    <name evidence="13" type="ORF">I316_00601</name>
</gene>
<organism evidence="13 14">
    <name type="scientific">Kwoniella heveanensis BCC8398</name>
    <dbReference type="NCBI Taxonomy" id="1296120"/>
    <lineage>
        <taxon>Eukaryota</taxon>
        <taxon>Fungi</taxon>
        <taxon>Dikarya</taxon>
        <taxon>Basidiomycota</taxon>
        <taxon>Agaricomycotina</taxon>
        <taxon>Tremellomycetes</taxon>
        <taxon>Tremellales</taxon>
        <taxon>Cryptococcaceae</taxon>
        <taxon>Kwoniella</taxon>
    </lineage>
</organism>
<evidence type="ECO:0000256" key="8">
    <source>
        <dbReference type="ARBA" id="ARBA00023315"/>
    </source>
</evidence>
<dbReference type="OrthoDB" id="9909019at2759"/>
<dbReference type="AlphaFoldDB" id="A0A1B9H2J6"/>
<comment type="domain">
    <text evidence="10">The DHHC domain is required for palmitoyltransferase activity.</text>
</comment>
<protein>
    <recommendedName>
        <fullName evidence="10">Palmitoyltransferase</fullName>
        <ecNumber evidence="10">2.3.1.225</ecNumber>
    </recommendedName>
</protein>
<evidence type="ECO:0000256" key="4">
    <source>
        <dbReference type="ARBA" id="ARBA00022989"/>
    </source>
</evidence>
<evidence type="ECO:0000256" key="2">
    <source>
        <dbReference type="ARBA" id="ARBA00022679"/>
    </source>
</evidence>
<keyword evidence="7" id="KW-0449">Lipoprotein</keyword>
<keyword evidence="3 10" id="KW-0812">Transmembrane</keyword>
<evidence type="ECO:0000256" key="9">
    <source>
        <dbReference type="ARBA" id="ARBA00048048"/>
    </source>
</evidence>
<keyword evidence="4 10" id="KW-1133">Transmembrane helix</keyword>
<comment type="caution">
    <text evidence="10">Lacks conserved residue(s) required for the propagation of feature annotation.</text>
</comment>
<feature type="domain" description="Palmitoyltransferase DHHC" evidence="12">
    <location>
        <begin position="255"/>
        <end position="398"/>
    </location>
</feature>
<dbReference type="PROSITE" id="PS50216">
    <property type="entry name" value="DHHC"/>
    <property type="match status" value="1"/>
</dbReference>
<evidence type="ECO:0000256" key="5">
    <source>
        <dbReference type="ARBA" id="ARBA00023136"/>
    </source>
</evidence>
<comment type="subcellular location">
    <subcellularLocation>
        <location evidence="1">Membrane</location>
        <topology evidence="1">Multi-pass membrane protein</topology>
    </subcellularLocation>
</comment>
<evidence type="ECO:0000256" key="7">
    <source>
        <dbReference type="ARBA" id="ARBA00023288"/>
    </source>
</evidence>
<keyword evidence="6" id="KW-0564">Palmitate</keyword>
<dbReference type="EC" id="2.3.1.225" evidence="10"/>
<dbReference type="Pfam" id="PF01529">
    <property type="entry name" value="DHHC"/>
    <property type="match status" value="1"/>
</dbReference>
<dbReference type="EMBL" id="KV700122">
    <property type="protein sequence ID" value="OCF37477.1"/>
    <property type="molecule type" value="Genomic_DNA"/>
</dbReference>
<dbReference type="PANTHER" id="PTHR12246">
    <property type="entry name" value="PALMITOYLTRANSFERASE ZDHHC16"/>
    <property type="match status" value="1"/>
</dbReference>
<feature type="compositionally biased region" description="Polar residues" evidence="11">
    <location>
        <begin position="154"/>
        <end position="164"/>
    </location>
</feature>
<evidence type="ECO:0000313" key="14">
    <source>
        <dbReference type="Proteomes" id="UP000092666"/>
    </source>
</evidence>
<evidence type="ECO:0000256" key="11">
    <source>
        <dbReference type="SAM" id="MobiDB-lite"/>
    </source>
</evidence>
<evidence type="ECO:0000256" key="1">
    <source>
        <dbReference type="ARBA" id="ARBA00004141"/>
    </source>
</evidence>
<feature type="compositionally biased region" description="Polar residues" evidence="11">
    <location>
        <begin position="81"/>
        <end position="94"/>
    </location>
</feature>
<keyword evidence="2 10" id="KW-0808">Transferase</keyword>
<sequence>MLFMLFISLGEILIRRREIGRFLEQVVIYQFLLGMTLLSLMTTASRPPGEPDQTLAPPMSKRERKPATLIVPKNAKRNSSKPESSTYPPRQAQLNDRDGNDADDNVPLRFLKNAQWVNSRIGKDRPSPLPMPSTRRYPPSPPGAPASSSTAQSTLWDDSSTRGTMASGFQLESESGSETEFSPFPLSAFSASAKSPFVPNTAEEAGEDDDDCDQEEAIDRMAERGPSNEDGVTNGLLSSRTDGSQDRSLMAKSNTGEARWCKKCEGWKPDRCHHCRHCEQCVLKMDHHCPWVGSCVGYHNYKPFFLFINYATLLALYATLEAGYETFRFFQDPDAAVPHSQMVQLEGTSVLQDGLGLSPAVFMMLFVMGGFMTLAVGGLTIFHWYLATHNQTTLENITHSHPSALLDAPPKGKTWKADHLLTRSERFRLREEAREINVYDLGWKRNLKDLLIGGEGTKVGKLGWVKAFFPIGRPMRSDGRAGHYFAYDAAKLDRLKELTAELRYGVKAKRTVSNEDKRSPRFSHDSIMSIDDGDMNEYDAGDDEYELDDRGEVEKLVGTGKIFWQRVRKGQEHLVEGK</sequence>
<proteinExistence type="inferred from homology"/>
<feature type="region of interest" description="Disordered" evidence="11">
    <location>
        <begin position="222"/>
        <end position="251"/>
    </location>
</feature>
<evidence type="ECO:0000259" key="12">
    <source>
        <dbReference type="Pfam" id="PF01529"/>
    </source>
</evidence>
<evidence type="ECO:0000256" key="10">
    <source>
        <dbReference type="RuleBase" id="RU079119"/>
    </source>
</evidence>
<evidence type="ECO:0000256" key="6">
    <source>
        <dbReference type="ARBA" id="ARBA00023139"/>
    </source>
</evidence>
<dbReference type="STRING" id="1296120.A0A1B9H2J6"/>
<dbReference type="GO" id="GO:0016020">
    <property type="term" value="C:membrane"/>
    <property type="evidence" value="ECO:0007669"/>
    <property type="project" value="UniProtKB-SubCell"/>
</dbReference>
<evidence type="ECO:0000256" key="3">
    <source>
        <dbReference type="ARBA" id="ARBA00022692"/>
    </source>
</evidence>